<name>A0A5J6PRM6_9NEIS</name>
<dbReference type="PANTHER" id="PTHR22946">
    <property type="entry name" value="DIENELACTONE HYDROLASE DOMAIN-CONTAINING PROTEIN-RELATED"/>
    <property type="match status" value="1"/>
</dbReference>
<feature type="domain" description="Dienelactone hydrolase" evidence="1">
    <location>
        <begin position="19"/>
        <end position="241"/>
    </location>
</feature>
<keyword evidence="2" id="KW-0378">Hydrolase</keyword>
<dbReference type="EMBL" id="CP031700">
    <property type="protein sequence ID" value="QEY25361.1"/>
    <property type="molecule type" value="Genomic_DNA"/>
</dbReference>
<dbReference type="SUPFAM" id="SSF53474">
    <property type="entry name" value="alpha/beta-Hydrolases"/>
    <property type="match status" value="1"/>
</dbReference>
<dbReference type="InterPro" id="IPR002925">
    <property type="entry name" value="Dienelactn_hydro"/>
</dbReference>
<dbReference type="AlphaFoldDB" id="A0A5J6PRM6"/>
<dbReference type="InterPro" id="IPR029058">
    <property type="entry name" value="AB_hydrolase_fold"/>
</dbReference>
<organism evidence="2 3">
    <name type="scientific">Neisseria zalophi</name>
    <dbReference type="NCBI Taxonomy" id="640030"/>
    <lineage>
        <taxon>Bacteria</taxon>
        <taxon>Pseudomonadati</taxon>
        <taxon>Pseudomonadota</taxon>
        <taxon>Betaproteobacteria</taxon>
        <taxon>Neisseriales</taxon>
        <taxon>Neisseriaceae</taxon>
        <taxon>Neisseria</taxon>
    </lineage>
</organism>
<dbReference type="Gene3D" id="3.40.50.1820">
    <property type="entry name" value="alpha/beta hydrolase"/>
    <property type="match status" value="1"/>
</dbReference>
<dbReference type="KEGG" id="nzl:D0T92_01620"/>
<evidence type="ECO:0000313" key="3">
    <source>
        <dbReference type="Proteomes" id="UP000325713"/>
    </source>
</evidence>
<dbReference type="PANTHER" id="PTHR22946:SF0">
    <property type="entry name" value="DIENELACTONE HYDROLASE DOMAIN-CONTAINING PROTEIN"/>
    <property type="match status" value="1"/>
</dbReference>
<dbReference type="InterPro" id="IPR050261">
    <property type="entry name" value="FrsA_esterase"/>
</dbReference>
<evidence type="ECO:0000259" key="1">
    <source>
        <dbReference type="Pfam" id="PF01738"/>
    </source>
</evidence>
<sequence>MSVITRTIEYTTADGMVFKGQLYLPNQTVQDLSGVLVAPEWWGLSEHVKHSAERLAEEGYAALAMDLYGEARLTDDAAQANEWMTQTLSDPTILADRTQLAYDALAAQPEVNPHSIGVIGFCFGGRVALDMARRGMDLKAVTSFHGFVTSEAPVQEGFIKGELLVEHAGQDSMVTMDNIAAFRQEMDNAKVRYHVDIFPNAKHGFTNPQATRNAEKNGTDLAYNEEAAATAWQNMLNLLERTL</sequence>
<reference evidence="2 3" key="1">
    <citation type="submission" date="2018-08" db="EMBL/GenBank/DDBJ databases">
        <title>Neisseria zalophi ATCC BAA-2455 complete genome.</title>
        <authorList>
            <person name="Veseli I.A."/>
            <person name="Buttler R."/>
            <person name="Mascarenhas dos Santos A.C."/>
            <person name="Pombert J.-F."/>
        </authorList>
    </citation>
    <scope>NUCLEOTIDE SEQUENCE [LARGE SCALE GENOMIC DNA]</scope>
    <source>
        <strain evidence="2 3">ATCC BAA-2455</strain>
    </source>
</reference>
<dbReference type="GO" id="GO:0016787">
    <property type="term" value="F:hydrolase activity"/>
    <property type="evidence" value="ECO:0007669"/>
    <property type="project" value="UniProtKB-KW"/>
</dbReference>
<gene>
    <name evidence="2" type="ORF">D0T92_01620</name>
</gene>
<proteinExistence type="predicted"/>
<dbReference type="RefSeq" id="WP_151049587.1">
    <property type="nucleotide sequence ID" value="NZ_CP031700.1"/>
</dbReference>
<accession>A0A5J6PRM6</accession>
<protein>
    <submittedName>
        <fullName evidence="2">Dienelactone hydrolase family protein</fullName>
    </submittedName>
</protein>
<dbReference type="OrthoDB" id="9787933at2"/>
<dbReference type="Proteomes" id="UP000325713">
    <property type="component" value="Chromosome"/>
</dbReference>
<evidence type="ECO:0000313" key="2">
    <source>
        <dbReference type="EMBL" id="QEY25361.1"/>
    </source>
</evidence>
<keyword evidence="3" id="KW-1185">Reference proteome</keyword>
<dbReference type="Pfam" id="PF01738">
    <property type="entry name" value="DLH"/>
    <property type="match status" value="1"/>
</dbReference>